<dbReference type="HOGENOM" id="CLU_3305437_0_0_11"/>
<dbReference type="PATRIC" id="fig|518635.7.peg.579"/>
<dbReference type="Proteomes" id="UP000006408">
    <property type="component" value="Unassembled WGS sequence"/>
</dbReference>
<reference evidence="1" key="1">
    <citation type="submission" date="2009-04" db="EMBL/GenBank/DDBJ databases">
        <authorList>
            <person name="Weinstock G."/>
            <person name="Sodergren E."/>
            <person name="Clifton S."/>
            <person name="Fulton L."/>
            <person name="Fulton B."/>
            <person name="Courtney L."/>
            <person name="Fronick C."/>
            <person name="Harrison M."/>
            <person name="Strong C."/>
            <person name="Farmer C."/>
            <person name="Delahaunty K."/>
            <person name="Markovic C."/>
            <person name="Hall O."/>
            <person name="Minx P."/>
            <person name="Tomlinson C."/>
            <person name="Mitreva M."/>
            <person name="Nelson J."/>
            <person name="Hou S."/>
            <person name="Wollam A."/>
            <person name="Pepin K.H."/>
            <person name="Johnson M."/>
            <person name="Bhonagiri V."/>
            <person name="Nash W.E."/>
            <person name="Warren W."/>
            <person name="Chinwalla A."/>
            <person name="Mardis E.R."/>
            <person name="Wilson R.K."/>
        </authorList>
    </citation>
    <scope>NUCLEOTIDE SEQUENCE [LARGE SCALE GENOMIC DNA]</scope>
    <source>
        <strain evidence="1">DSM 20098</strain>
    </source>
</reference>
<sequence length="39" mass="4582">MRRPICHEAVRFAMDLRSSMIRAAGMAEWACMSAWRIRL</sequence>
<proteinExistence type="predicted"/>
<name>C4FE96_9BIFI</name>
<dbReference type="AlphaFoldDB" id="C4FE96"/>
<evidence type="ECO:0000313" key="1">
    <source>
        <dbReference type="EMBL" id="EEP21277.1"/>
    </source>
</evidence>
<accession>C4FE96</accession>
<organism evidence="1 2">
    <name type="scientific">Bifidobacterium angulatum DSM 20098 = JCM 7096</name>
    <dbReference type="NCBI Taxonomy" id="518635"/>
    <lineage>
        <taxon>Bacteria</taxon>
        <taxon>Bacillati</taxon>
        <taxon>Actinomycetota</taxon>
        <taxon>Actinomycetes</taxon>
        <taxon>Bifidobacteriales</taxon>
        <taxon>Bifidobacteriaceae</taxon>
        <taxon>Bifidobacterium</taxon>
    </lineage>
</organism>
<comment type="caution">
    <text evidence="1">The sequence shown here is derived from an EMBL/GenBank/DDBJ whole genome shotgun (WGS) entry which is preliminary data.</text>
</comment>
<protein>
    <submittedName>
        <fullName evidence="1">Uncharacterized protein</fullName>
    </submittedName>
</protein>
<dbReference type="EMBL" id="ABYS02000004">
    <property type="protein sequence ID" value="EEP21277.1"/>
    <property type="molecule type" value="Genomic_DNA"/>
</dbReference>
<evidence type="ECO:0000313" key="2">
    <source>
        <dbReference type="Proteomes" id="UP000006408"/>
    </source>
</evidence>
<keyword evidence="2" id="KW-1185">Reference proteome</keyword>
<gene>
    <name evidence="1" type="ORF">BIFANG_02636</name>
</gene>